<comment type="caution">
    <text evidence="1">The sequence shown here is derived from an EMBL/GenBank/DDBJ whole genome shotgun (WGS) entry which is preliminary data.</text>
</comment>
<dbReference type="RefSeq" id="WP_058950503.1">
    <property type="nucleotide sequence ID" value="NZ_BBXV01000029.1"/>
</dbReference>
<dbReference type="AlphaFoldDB" id="A0A0U9HEL2"/>
<dbReference type="EMBL" id="BBXV01000029">
    <property type="protein sequence ID" value="GAQ18516.1"/>
    <property type="molecule type" value="Genomic_DNA"/>
</dbReference>
<reference evidence="1 2" key="2">
    <citation type="journal article" date="2016" name="Genome Announc.">
        <title>Draft Genome Sequence of Oceanobacillus picturae Heshi-B3, Isolated from Fermented Rice Bran in a Traditional Japanese Seafood Dish.</title>
        <authorList>
            <person name="Akuzawa S."/>
            <person name="Nagaoka J."/>
            <person name="Kanekatsu M."/>
            <person name="Kanesaki Y."/>
            <person name="Suzuki T."/>
        </authorList>
    </citation>
    <scope>NUCLEOTIDE SEQUENCE [LARGE SCALE GENOMIC DNA]</scope>
    <source>
        <strain evidence="1 2">Heshi-B3</strain>
    </source>
</reference>
<evidence type="ECO:0000313" key="2">
    <source>
        <dbReference type="Proteomes" id="UP000052946"/>
    </source>
</evidence>
<sequence>MNKSNLLEQYSRLQTDARSQLPEGDEKETLHAELHRNESETIRAYLEPHRLPKWAETVLVDYDYDTEEVEHIREALRETVAECTRIMNEHDRITTELQSGVYSEKLESAYGDILDEVITKYSEINNLPDMVARHLFISDFSQTEWNMILACLREYVTK</sequence>
<dbReference type="GO" id="GO:0016787">
    <property type="term" value="F:hydrolase activity"/>
    <property type="evidence" value="ECO:0007669"/>
    <property type="project" value="UniProtKB-KW"/>
</dbReference>
<name>A0A0U9HEL2_9BACI</name>
<reference evidence="2" key="1">
    <citation type="submission" date="2015-07" db="EMBL/GenBank/DDBJ databases">
        <title>Draft Genome Sequence of Oceanobacillus picturae Heshi-B3 that Was Isolated from Fermented Rice Bran with Aging Salted Mackerel, Which Was Named Heshiko as Traditional Fermented Seafood in Japan.</title>
        <authorList>
            <person name="Akuzawa S."/>
            <person name="Nakagawa J."/>
            <person name="Kanekatsu T."/>
            <person name="Kanesaki Y."/>
            <person name="Suzuki T."/>
        </authorList>
    </citation>
    <scope>NUCLEOTIDE SEQUENCE [LARGE SCALE GENOMIC DNA]</scope>
    <source>
        <strain evidence="2">Heshi-B3</strain>
    </source>
</reference>
<keyword evidence="1" id="KW-0378">Hydrolase</keyword>
<organism evidence="1 2">
    <name type="scientific">Oceanobacillus picturae</name>
    <dbReference type="NCBI Taxonomy" id="171693"/>
    <lineage>
        <taxon>Bacteria</taxon>
        <taxon>Bacillati</taxon>
        <taxon>Bacillota</taxon>
        <taxon>Bacilli</taxon>
        <taxon>Bacillales</taxon>
        <taxon>Bacillaceae</taxon>
        <taxon>Oceanobacillus</taxon>
    </lineage>
</organism>
<proteinExistence type="predicted"/>
<accession>A0A0U9HEL2</accession>
<dbReference type="Proteomes" id="UP000052946">
    <property type="component" value="Unassembled WGS sequence"/>
</dbReference>
<gene>
    <name evidence="1" type="ORF">OPHB3_2457</name>
</gene>
<evidence type="ECO:0000313" key="1">
    <source>
        <dbReference type="EMBL" id="GAQ18516.1"/>
    </source>
</evidence>
<protein>
    <submittedName>
        <fullName evidence="1">HAD family hydrolase</fullName>
    </submittedName>
</protein>